<evidence type="ECO:0000313" key="15">
    <source>
        <dbReference type="Proteomes" id="UP001187192"/>
    </source>
</evidence>
<evidence type="ECO:0000256" key="1">
    <source>
        <dbReference type="ARBA" id="ARBA00004479"/>
    </source>
</evidence>
<evidence type="ECO:0000256" key="7">
    <source>
        <dbReference type="ARBA" id="ARBA00022741"/>
    </source>
</evidence>
<dbReference type="InterPro" id="IPR032675">
    <property type="entry name" value="LRR_dom_sf"/>
</dbReference>
<evidence type="ECO:0000256" key="6">
    <source>
        <dbReference type="ARBA" id="ARBA00022729"/>
    </source>
</evidence>
<comment type="subcellular location">
    <subcellularLocation>
        <location evidence="1">Membrane</location>
        <topology evidence="1">Single-pass type I membrane protein</topology>
    </subcellularLocation>
</comment>
<dbReference type="GO" id="GO:0016020">
    <property type="term" value="C:membrane"/>
    <property type="evidence" value="ECO:0007669"/>
    <property type="project" value="UniProtKB-SubCell"/>
</dbReference>
<name>A0AA88EDA3_FICCA</name>
<comment type="catalytic activity">
    <reaction evidence="12">
        <text>L-seryl-[protein] + ATP = O-phospho-L-seryl-[protein] + ADP + H(+)</text>
        <dbReference type="Rhea" id="RHEA:17989"/>
        <dbReference type="Rhea" id="RHEA-COMP:9863"/>
        <dbReference type="Rhea" id="RHEA-COMP:11604"/>
        <dbReference type="ChEBI" id="CHEBI:15378"/>
        <dbReference type="ChEBI" id="CHEBI:29999"/>
        <dbReference type="ChEBI" id="CHEBI:30616"/>
        <dbReference type="ChEBI" id="CHEBI:83421"/>
        <dbReference type="ChEBI" id="CHEBI:456216"/>
        <dbReference type="EC" id="2.7.11.1"/>
    </reaction>
</comment>
<dbReference type="InterPro" id="IPR021720">
    <property type="entry name" value="Malectin_dom"/>
</dbReference>
<dbReference type="PANTHER" id="PTHR48006">
    <property type="entry name" value="LEUCINE-RICH REPEAT-CONTAINING PROTEIN DDB_G0281931-RELATED"/>
    <property type="match status" value="1"/>
</dbReference>
<sequence>MTKIETLILRNCNINGTIPDYLGKMTSLKTLDLSFNKLTGNVPSSLTSLSDADYIFLAGNLLSGEVADCDLSYNNFSVTNSSCQQGNVNLFASSSHGNNSFKDPYITGNSSTLTVANPELYMNARLSPILLTYYAFCLVNGNYTVKLHFAEIMFTNDNTYSSHGRRLFDVYIQVPSQNIFKQITDIVKCAIMEKCFAGKASAAGFQHRG</sequence>
<dbReference type="Gene3D" id="3.80.10.10">
    <property type="entry name" value="Ribonuclease Inhibitor"/>
    <property type="match status" value="1"/>
</dbReference>
<evidence type="ECO:0000256" key="8">
    <source>
        <dbReference type="ARBA" id="ARBA00022840"/>
    </source>
</evidence>
<evidence type="ECO:0000259" key="13">
    <source>
        <dbReference type="Pfam" id="PF11721"/>
    </source>
</evidence>
<dbReference type="SUPFAM" id="SSF52058">
    <property type="entry name" value="L domain-like"/>
    <property type="match status" value="1"/>
</dbReference>
<protein>
    <recommendedName>
        <fullName evidence="2">non-specific serine/threonine protein kinase</fullName>
        <ecNumber evidence="2">2.7.11.1</ecNumber>
    </recommendedName>
</protein>
<keyword evidence="5" id="KW-0808">Transferase</keyword>
<evidence type="ECO:0000256" key="2">
    <source>
        <dbReference type="ARBA" id="ARBA00012513"/>
    </source>
</evidence>
<keyword evidence="3" id="KW-0723">Serine/threonine-protein kinase</keyword>
<dbReference type="Pfam" id="PF11721">
    <property type="entry name" value="Malectin"/>
    <property type="match status" value="1"/>
</dbReference>
<dbReference type="AlphaFoldDB" id="A0AA88EDA3"/>
<evidence type="ECO:0000256" key="5">
    <source>
        <dbReference type="ARBA" id="ARBA00022679"/>
    </source>
</evidence>
<evidence type="ECO:0000256" key="12">
    <source>
        <dbReference type="ARBA" id="ARBA00048679"/>
    </source>
</evidence>
<proteinExistence type="predicted"/>
<dbReference type="GO" id="GO:0004674">
    <property type="term" value="F:protein serine/threonine kinase activity"/>
    <property type="evidence" value="ECO:0007669"/>
    <property type="project" value="UniProtKB-KW"/>
</dbReference>
<dbReference type="GO" id="GO:0005524">
    <property type="term" value="F:ATP binding"/>
    <property type="evidence" value="ECO:0007669"/>
    <property type="project" value="UniProtKB-KW"/>
</dbReference>
<evidence type="ECO:0000256" key="9">
    <source>
        <dbReference type="ARBA" id="ARBA00023170"/>
    </source>
</evidence>
<keyword evidence="4" id="KW-0597">Phosphoprotein</keyword>
<keyword evidence="7" id="KW-0547">Nucleotide-binding</keyword>
<dbReference type="EC" id="2.7.11.1" evidence="2"/>
<keyword evidence="8" id="KW-0067">ATP-binding</keyword>
<keyword evidence="6" id="KW-0732">Signal</keyword>
<gene>
    <name evidence="14" type="ORF">TIFTF001_053596</name>
</gene>
<keyword evidence="3" id="KW-0418">Kinase</keyword>
<dbReference type="PANTHER" id="PTHR48006:SF81">
    <property type="entry name" value="PROTEIN KINASE DOMAIN-CONTAINING PROTEIN"/>
    <property type="match status" value="1"/>
</dbReference>
<dbReference type="Proteomes" id="UP001187192">
    <property type="component" value="Unassembled WGS sequence"/>
</dbReference>
<accession>A0AA88EDA3</accession>
<keyword evidence="9" id="KW-0675">Receptor</keyword>
<evidence type="ECO:0000256" key="4">
    <source>
        <dbReference type="ARBA" id="ARBA00022553"/>
    </source>
</evidence>
<dbReference type="InterPro" id="IPR051824">
    <property type="entry name" value="LRR_Rcpt-Like_S/T_Kinase"/>
</dbReference>
<evidence type="ECO:0000256" key="3">
    <source>
        <dbReference type="ARBA" id="ARBA00022527"/>
    </source>
</evidence>
<feature type="domain" description="Malectin" evidence="13">
    <location>
        <begin position="107"/>
        <end position="174"/>
    </location>
</feature>
<dbReference type="Pfam" id="PF13855">
    <property type="entry name" value="LRR_8"/>
    <property type="match status" value="1"/>
</dbReference>
<keyword evidence="10" id="KW-0325">Glycoprotein</keyword>
<dbReference type="InterPro" id="IPR001611">
    <property type="entry name" value="Leu-rich_rpt"/>
</dbReference>
<dbReference type="EMBL" id="BTGU01013004">
    <property type="protein sequence ID" value="GMN72707.1"/>
    <property type="molecule type" value="Genomic_DNA"/>
</dbReference>
<evidence type="ECO:0000256" key="11">
    <source>
        <dbReference type="ARBA" id="ARBA00047899"/>
    </source>
</evidence>
<evidence type="ECO:0000256" key="10">
    <source>
        <dbReference type="ARBA" id="ARBA00023180"/>
    </source>
</evidence>
<keyword evidence="15" id="KW-1185">Reference proteome</keyword>
<comment type="caution">
    <text evidence="14">The sequence shown here is derived from an EMBL/GenBank/DDBJ whole genome shotgun (WGS) entry which is preliminary data.</text>
</comment>
<evidence type="ECO:0000313" key="14">
    <source>
        <dbReference type="EMBL" id="GMN72707.1"/>
    </source>
</evidence>
<reference evidence="14" key="1">
    <citation type="submission" date="2023-07" db="EMBL/GenBank/DDBJ databases">
        <title>draft genome sequence of fig (Ficus carica).</title>
        <authorList>
            <person name="Takahashi T."/>
            <person name="Nishimura K."/>
        </authorList>
    </citation>
    <scope>NUCLEOTIDE SEQUENCE</scope>
</reference>
<comment type="catalytic activity">
    <reaction evidence="11">
        <text>L-threonyl-[protein] + ATP = O-phospho-L-threonyl-[protein] + ADP + H(+)</text>
        <dbReference type="Rhea" id="RHEA:46608"/>
        <dbReference type="Rhea" id="RHEA-COMP:11060"/>
        <dbReference type="Rhea" id="RHEA-COMP:11605"/>
        <dbReference type="ChEBI" id="CHEBI:15378"/>
        <dbReference type="ChEBI" id="CHEBI:30013"/>
        <dbReference type="ChEBI" id="CHEBI:30616"/>
        <dbReference type="ChEBI" id="CHEBI:61977"/>
        <dbReference type="ChEBI" id="CHEBI:456216"/>
        <dbReference type="EC" id="2.7.11.1"/>
    </reaction>
</comment>
<organism evidence="14 15">
    <name type="scientific">Ficus carica</name>
    <name type="common">Common fig</name>
    <dbReference type="NCBI Taxonomy" id="3494"/>
    <lineage>
        <taxon>Eukaryota</taxon>
        <taxon>Viridiplantae</taxon>
        <taxon>Streptophyta</taxon>
        <taxon>Embryophyta</taxon>
        <taxon>Tracheophyta</taxon>
        <taxon>Spermatophyta</taxon>
        <taxon>Magnoliopsida</taxon>
        <taxon>eudicotyledons</taxon>
        <taxon>Gunneridae</taxon>
        <taxon>Pentapetalae</taxon>
        <taxon>rosids</taxon>
        <taxon>fabids</taxon>
        <taxon>Rosales</taxon>
        <taxon>Moraceae</taxon>
        <taxon>Ficeae</taxon>
        <taxon>Ficus</taxon>
    </lineage>
</organism>